<dbReference type="PANTHER" id="PTHR48475:SF1">
    <property type="entry name" value="RNASE H TYPE-1 DOMAIN-CONTAINING PROTEIN"/>
    <property type="match status" value="1"/>
</dbReference>
<dbReference type="Pfam" id="PF13456">
    <property type="entry name" value="RVT_3"/>
    <property type="match status" value="1"/>
</dbReference>
<sequence length="786" mass="91549">MGDVGRLGDLRRPEPRIRGATYQRAMHRIFDDVLHKNVECYVDDLVVKAKKREDHLYDLRKVFERLRRYQLKMNPSKCAFGVTSEKFLEFIVRQRGIEIEQPKIDAILRMPEPRNIHELKNLQGKLAYLRRFISNLAGRCQPFNRLMKNDVPFEWDEACDKAFKSIKSYLMKPPVLVALIHGRPLILYVVAQERSVGILLAQKNDEGKENALYYLSRTMTPNELKYSPIEKLCLAFIFAIQKLKHYFQSHSIHLVSKANPLKYVMTKPVLFDRLARWYLQLQQFDITYVPQRAIKGQVLADFLADHPMPAEWELSDDLPDKDVLVIEMTPPWKMYFDGASHKEGAGAGVVFVTSEGEVPLYSFTLTQNYSNNMAEYQALIFGLEMAADTKQRHLKVDDEDDTSQEEENHVMEVFEIEEEDWRQPLVDYLKYGKLPSDPRWRTDMRRRVTRFIYYKGTLYRRSFEGIFLRFLSDDEKDQAMEEAHSGVCGAHQSGPKLHFRIKRMDYYWPTMVKDCIDYVKRCQACQFHANLIHQPPGLLHPTIASWPLDAWGLDVLGPMTKSSVGHLYILTATDYFSKWTEAIPLKEVKKDNIADFIRTNIIYCYGVPRYIMTDNKKPFYNSLIDKLCQKFDFKQRNSSMYYAAANGLAEAFNKTLCSLLKKVVAKSKQAVLLLEQQIPSLRIAIQEGLTEEEDARLRLKELEALDEKRLEAQQRLECYQARLSKAFNKKVRSRSFQVGDLVLAVRRPIITTHRTEKKFLPKWDGPYVVKEAYTNGAYKLIAEDGL</sequence>
<protein>
    <recommendedName>
        <fullName evidence="8">Integrase catalytic domain-containing protein</fullName>
    </recommendedName>
</protein>
<feature type="coiled-coil region" evidence="7">
    <location>
        <begin position="685"/>
        <end position="729"/>
    </location>
</feature>
<keyword evidence="2" id="KW-0548">Nucleotidyltransferase</keyword>
<keyword evidence="3" id="KW-0540">Nuclease</keyword>
<dbReference type="GO" id="GO:0003964">
    <property type="term" value="F:RNA-directed DNA polymerase activity"/>
    <property type="evidence" value="ECO:0007669"/>
    <property type="project" value="UniProtKB-KW"/>
</dbReference>
<dbReference type="Pfam" id="PF17917">
    <property type="entry name" value="RT_RNaseH"/>
    <property type="match status" value="1"/>
</dbReference>
<dbReference type="SUPFAM" id="SSF53098">
    <property type="entry name" value="Ribonuclease H-like"/>
    <property type="match status" value="2"/>
</dbReference>
<dbReference type="AlphaFoldDB" id="A0AAW2XFV8"/>
<evidence type="ECO:0000256" key="1">
    <source>
        <dbReference type="ARBA" id="ARBA00022679"/>
    </source>
</evidence>
<dbReference type="Pfam" id="PF17921">
    <property type="entry name" value="Integrase_H2C2"/>
    <property type="match status" value="1"/>
</dbReference>
<comment type="caution">
    <text evidence="9">The sequence shown here is derived from an EMBL/GenBank/DDBJ whole genome shotgun (WGS) entry which is preliminary data.</text>
</comment>
<evidence type="ECO:0000256" key="7">
    <source>
        <dbReference type="SAM" id="Coils"/>
    </source>
</evidence>
<dbReference type="EMBL" id="JACGWN010000004">
    <property type="protein sequence ID" value="KAL0451727.1"/>
    <property type="molecule type" value="Genomic_DNA"/>
</dbReference>
<dbReference type="InterPro" id="IPR036397">
    <property type="entry name" value="RNaseH_sf"/>
</dbReference>
<dbReference type="PANTHER" id="PTHR48475">
    <property type="entry name" value="RIBONUCLEASE H"/>
    <property type="match status" value="1"/>
</dbReference>
<dbReference type="FunFam" id="3.30.70.270:FF:000020">
    <property type="entry name" value="Transposon Tf2-6 polyprotein-like Protein"/>
    <property type="match status" value="1"/>
</dbReference>
<dbReference type="InterPro" id="IPR012337">
    <property type="entry name" value="RNaseH-like_sf"/>
</dbReference>
<dbReference type="SUPFAM" id="SSF56672">
    <property type="entry name" value="DNA/RNA polymerases"/>
    <property type="match status" value="1"/>
</dbReference>
<dbReference type="InterPro" id="IPR000477">
    <property type="entry name" value="RT_dom"/>
</dbReference>
<evidence type="ECO:0000256" key="3">
    <source>
        <dbReference type="ARBA" id="ARBA00022722"/>
    </source>
</evidence>
<dbReference type="CDD" id="cd01647">
    <property type="entry name" value="RT_LTR"/>
    <property type="match status" value="1"/>
</dbReference>
<keyword evidence="6" id="KW-0695">RNA-directed DNA polymerase</keyword>
<proteinExistence type="predicted"/>
<dbReference type="InterPro" id="IPR041373">
    <property type="entry name" value="RT_RNaseH"/>
</dbReference>
<evidence type="ECO:0000256" key="6">
    <source>
        <dbReference type="ARBA" id="ARBA00022918"/>
    </source>
</evidence>
<accession>A0AAW2XFV8</accession>
<dbReference type="InterPro" id="IPR041588">
    <property type="entry name" value="Integrase_H2C2"/>
</dbReference>
<feature type="domain" description="Integrase catalytic" evidence="8">
    <location>
        <begin position="543"/>
        <end position="709"/>
    </location>
</feature>
<organism evidence="9">
    <name type="scientific">Sesamum latifolium</name>
    <dbReference type="NCBI Taxonomy" id="2727402"/>
    <lineage>
        <taxon>Eukaryota</taxon>
        <taxon>Viridiplantae</taxon>
        <taxon>Streptophyta</taxon>
        <taxon>Embryophyta</taxon>
        <taxon>Tracheophyta</taxon>
        <taxon>Spermatophyta</taxon>
        <taxon>Magnoliopsida</taxon>
        <taxon>eudicotyledons</taxon>
        <taxon>Gunneridae</taxon>
        <taxon>Pentapetalae</taxon>
        <taxon>asterids</taxon>
        <taxon>lamiids</taxon>
        <taxon>Lamiales</taxon>
        <taxon>Pedaliaceae</taxon>
        <taxon>Sesamum</taxon>
    </lineage>
</organism>
<reference evidence="9" key="2">
    <citation type="journal article" date="2024" name="Plant">
        <title>Genomic evolution and insights into agronomic trait innovations of Sesamum species.</title>
        <authorList>
            <person name="Miao H."/>
            <person name="Wang L."/>
            <person name="Qu L."/>
            <person name="Liu H."/>
            <person name="Sun Y."/>
            <person name="Le M."/>
            <person name="Wang Q."/>
            <person name="Wei S."/>
            <person name="Zheng Y."/>
            <person name="Lin W."/>
            <person name="Duan Y."/>
            <person name="Cao H."/>
            <person name="Xiong S."/>
            <person name="Wang X."/>
            <person name="Wei L."/>
            <person name="Li C."/>
            <person name="Ma Q."/>
            <person name="Ju M."/>
            <person name="Zhao R."/>
            <person name="Li G."/>
            <person name="Mu C."/>
            <person name="Tian Q."/>
            <person name="Mei H."/>
            <person name="Zhang T."/>
            <person name="Gao T."/>
            <person name="Zhang H."/>
        </authorList>
    </citation>
    <scope>NUCLEOTIDE SEQUENCE</scope>
    <source>
        <strain evidence="9">KEN1</strain>
    </source>
</reference>
<dbReference type="Gene3D" id="3.30.420.10">
    <property type="entry name" value="Ribonuclease H-like superfamily/Ribonuclease H"/>
    <property type="match status" value="2"/>
</dbReference>
<dbReference type="InterPro" id="IPR043502">
    <property type="entry name" value="DNA/RNA_pol_sf"/>
</dbReference>
<dbReference type="GO" id="GO:0004523">
    <property type="term" value="F:RNA-DNA hybrid ribonuclease activity"/>
    <property type="evidence" value="ECO:0007669"/>
    <property type="project" value="InterPro"/>
</dbReference>
<gene>
    <name evidence="9" type="ORF">Slati_1150800</name>
</gene>
<evidence type="ECO:0000256" key="4">
    <source>
        <dbReference type="ARBA" id="ARBA00022759"/>
    </source>
</evidence>
<dbReference type="Gene3D" id="3.30.70.270">
    <property type="match status" value="2"/>
</dbReference>
<evidence type="ECO:0000256" key="2">
    <source>
        <dbReference type="ARBA" id="ARBA00022695"/>
    </source>
</evidence>
<evidence type="ECO:0000256" key="5">
    <source>
        <dbReference type="ARBA" id="ARBA00022801"/>
    </source>
</evidence>
<evidence type="ECO:0000313" key="9">
    <source>
        <dbReference type="EMBL" id="KAL0451727.1"/>
    </source>
</evidence>
<dbReference type="CDD" id="cd09274">
    <property type="entry name" value="RNase_HI_RT_Ty3"/>
    <property type="match status" value="1"/>
</dbReference>
<evidence type="ECO:0000259" key="8">
    <source>
        <dbReference type="PROSITE" id="PS50994"/>
    </source>
</evidence>
<dbReference type="PROSITE" id="PS50994">
    <property type="entry name" value="INTEGRASE"/>
    <property type="match status" value="1"/>
</dbReference>
<dbReference type="InterPro" id="IPR043128">
    <property type="entry name" value="Rev_trsase/Diguanyl_cyclase"/>
</dbReference>
<keyword evidence="1" id="KW-0808">Transferase</keyword>
<dbReference type="Gene3D" id="1.10.340.70">
    <property type="match status" value="1"/>
</dbReference>
<name>A0AAW2XFV8_9LAMI</name>
<keyword evidence="7" id="KW-0175">Coiled coil</keyword>
<dbReference type="GO" id="GO:0015074">
    <property type="term" value="P:DNA integration"/>
    <property type="evidence" value="ECO:0007669"/>
    <property type="project" value="InterPro"/>
</dbReference>
<dbReference type="Pfam" id="PF00078">
    <property type="entry name" value="RVT_1"/>
    <property type="match status" value="1"/>
</dbReference>
<dbReference type="InterPro" id="IPR001584">
    <property type="entry name" value="Integrase_cat-core"/>
</dbReference>
<dbReference type="InterPro" id="IPR002156">
    <property type="entry name" value="RNaseH_domain"/>
</dbReference>
<keyword evidence="4" id="KW-0255">Endonuclease</keyword>
<keyword evidence="5" id="KW-0378">Hydrolase</keyword>
<reference evidence="9" key="1">
    <citation type="submission" date="2020-06" db="EMBL/GenBank/DDBJ databases">
        <authorList>
            <person name="Li T."/>
            <person name="Hu X."/>
            <person name="Zhang T."/>
            <person name="Song X."/>
            <person name="Zhang H."/>
            <person name="Dai N."/>
            <person name="Sheng W."/>
            <person name="Hou X."/>
            <person name="Wei L."/>
        </authorList>
    </citation>
    <scope>NUCLEOTIDE SEQUENCE</scope>
    <source>
        <strain evidence="9">KEN1</strain>
        <tissue evidence="9">Leaf</tissue>
    </source>
</reference>
<dbReference type="GO" id="GO:0003676">
    <property type="term" value="F:nucleic acid binding"/>
    <property type="evidence" value="ECO:0007669"/>
    <property type="project" value="InterPro"/>
</dbReference>